<sequence>MFIPVISLVSGSADLEQIQVPFGIHTAGTLDVVIANIRWQRE</sequence>
<gene>
    <name evidence="1" type="ORF">JCM19240_2087</name>
</gene>
<dbReference type="EMBL" id="BBMT01000003">
    <property type="protein sequence ID" value="GAL33391.1"/>
    <property type="molecule type" value="Genomic_DNA"/>
</dbReference>
<keyword evidence="2" id="KW-1185">Reference proteome</keyword>
<accession>A0A090T0C1</accession>
<protein>
    <submittedName>
        <fullName evidence="1">Uncharacterized protein</fullName>
    </submittedName>
</protein>
<dbReference type="AlphaFoldDB" id="A0A090T0C1"/>
<dbReference type="Proteomes" id="UP000029224">
    <property type="component" value="Unassembled WGS sequence"/>
</dbReference>
<reference evidence="1 2" key="2">
    <citation type="submission" date="2014-09" db="EMBL/GenBank/DDBJ databases">
        <authorList>
            <consortium name="NBRP consortium"/>
            <person name="Sawabe T."/>
            <person name="Meirelles P."/>
            <person name="Nakanishi M."/>
            <person name="Sayaka M."/>
            <person name="Hattori M."/>
            <person name="Ohkuma M."/>
        </authorList>
    </citation>
    <scope>NUCLEOTIDE SEQUENCE [LARGE SCALE GENOMIC DNA]</scope>
    <source>
        <strain evidence="1 2">JCM 19240</strain>
    </source>
</reference>
<reference evidence="1 2" key="1">
    <citation type="submission" date="2014-09" db="EMBL/GenBank/DDBJ databases">
        <title>Vibrio maritimus JCM 19240. (C210) whole genome shotgun sequence.</title>
        <authorList>
            <person name="Sawabe T."/>
            <person name="Meirelles P."/>
            <person name="Nakanishi M."/>
            <person name="Sayaka M."/>
            <person name="Hattori M."/>
            <person name="Ohkuma M."/>
        </authorList>
    </citation>
    <scope>NUCLEOTIDE SEQUENCE [LARGE SCALE GENOMIC DNA]</scope>
    <source>
        <strain evidence="1 2">JCM 19240</strain>
    </source>
</reference>
<comment type="caution">
    <text evidence="1">The sequence shown here is derived from an EMBL/GenBank/DDBJ whole genome shotgun (WGS) entry which is preliminary data.</text>
</comment>
<evidence type="ECO:0000313" key="2">
    <source>
        <dbReference type="Proteomes" id="UP000029224"/>
    </source>
</evidence>
<proteinExistence type="predicted"/>
<evidence type="ECO:0000313" key="1">
    <source>
        <dbReference type="EMBL" id="GAL33391.1"/>
    </source>
</evidence>
<organism evidence="1 2">
    <name type="scientific">Vibrio maritimus</name>
    <dbReference type="NCBI Taxonomy" id="990268"/>
    <lineage>
        <taxon>Bacteria</taxon>
        <taxon>Pseudomonadati</taxon>
        <taxon>Pseudomonadota</taxon>
        <taxon>Gammaproteobacteria</taxon>
        <taxon>Vibrionales</taxon>
        <taxon>Vibrionaceae</taxon>
        <taxon>Vibrio</taxon>
    </lineage>
</organism>
<name>A0A090T0C1_9VIBR</name>